<evidence type="ECO:0000313" key="8">
    <source>
        <dbReference type="EMBL" id="KAF7342367.1"/>
    </source>
</evidence>
<accession>A0A8H6XKZ0</accession>
<feature type="transmembrane region" description="Helical" evidence="6">
    <location>
        <begin position="104"/>
        <end position="129"/>
    </location>
</feature>
<comment type="caution">
    <text evidence="8">The sequence shown here is derived from an EMBL/GenBank/DDBJ whole genome shotgun (WGS) entry which is preliminary data.</text>
</comment>
<feature type="transmembrane region" description="Helical" evidence="6">
    <location>
        <begin position="141"/>
        <end position="162"/>
    </location>
</feature>
<keyword evidence="4 6" id="KW-0472">Membrane</keyword>
<dbReference type="Pfam" id="PF20684">
    <property type="entry name" value="Fung_rhodopsin"/>
    <property type="match status" value="1"/>
</dbReference>
<evidence type="ECO:0000256" key="4">
    <source>
        <dbReference type="ARBA" id="ARBA00023136"/>
    </source>
</evidence>
<dbReference type="EMBL" id="JACAZI010000017">
    <property type="protein sequence ID" value="KAF7342367.1"/>
    <property type="molecule type" value="Genomic_DNA"/>
</dbReference>
<evidence type="ECO:0000256" key="2">
    <source>
        <dbReference type="ARBA" id="ARBA00022692"/>
    </source>
</evidence>
<sequence length="275" mass="30307">MFASVALIVQVVAIFLRNLPKKGGVAAFYLTGIAFYAIVWGSRLSILFSIIRIDPAFERRKRLFWVAVAFIVVSLVLIAQLFWVCDGSFNSGKEATNLGCHSPPQVAVCQLITDIIADSILLFAPLPLFRNLINKALRRRLTLIFSTCVVTTVVSLVHAVLILRSGKWAFIAALVEDCVSLIVANIPVVVTTMVDIVGDEDQSRTSETPPFSSMFWYRESVTTRRVPTEGVVAVDLPMHLVSEASGHNMQLQCTKIIKVTPTPSNQNDLESEQAD</sequence>
<dbReference type="InterPro" id="IPR052337">
    <property type="entry name" value="SAT4-like"/>
</dbReference>
<keyword evidence="9" id="KW-1185">Reference proteome</keyword>
<dbReference type="PANTHER" id="PTHR33048:SF47">
    <property type="entry name" value="INTEGRAL MEMBRANE PROTEIN-RELATED"/>
    <property type="match status" value="1"/>
</dbReference>
<dbReference type="Proteomes" id="UP000620124">
    <property type="component" value="Unassembled WGS sequence"/>
</dbReference>
<organism evidence="8 9">
    <name type="scientific">Mycena venus</name>
    <dbReference type="NCBI Taxonomy" id="2733690"/>
    <lineage>
        <taxon>Eukaryota</taxon>
        <taxon>Fungi</taxon>
        <taxon>Dikarya</taxon>
        <taxon>Basidiomycota</taxon>
        <taxon>Agaricomycotina</taxon>
        <taxon>Agaricomycetes</taxon>
        <taxon>Agaricomycetidae</taxon>
        <taxon>Agaricales</taxon>
        <taxon>Marasmiineae</taxon>
        <taxon>Mycenaceae</taxon>
        <taxon>Mycena</taxon>
    </lineage>
</organism>
<dbReference type="OrthoDB" id="444631at2759"/>
<dbReference type="InterPro" id="IPR049326">
    <property type="entry name" value="Rhodopsin_dom_fungi"/>
</dbReference>
<keyword evidence="2 6" id="KW-0812">Transmembrane</keyword>
<evidence type="ECO:0000259" key="7">
    <source>
        <dbReference type="Pfam" id="PF20684"/>
    </source>
</evidence>
<evidence type="ECO:0000256" key="1">
    <source>
        <dbReference type="ARBA" id="ARBA00004141"/>
    </source>
</evidence>
<comment type="subcellular location">
    <subcellularLocation>
        <location evidence="1">Membrane</location>
        <topology evidence="1">Multi-pass membrane protein</topology>
    </subcellularLocation>
</comment>
<feature type="transmembrane region" description="Helical" evidence="6">
    <location>
        <begin position="168"/>
        <end position="194"/>
    </location>
</feature>
<feature type="transmembrane region" description="Helical" evidence="6">
    <location>
        <begin position="63"/>
        <end position="84"/>
    </location>
</feature>
<name>A0A8H6XKZ0_9AGAR</name>
<dbReference type="GO" id="GO:0016020">
    <property type="term" value="C:membrane"/>
    <property type="evidence" value="ECO:0007669"/>
    <property type="project" value="UniProtKB-SubCell"/>
</dbReference>
<feature type="transmembrane region" description="Helical" evidence="6">
    <location>
        <begin position="29"/>
        <end position="51"/>
    </location>
</feature>
<evidence type="ECO:0000313" key="9">
    <source>
        <dbReference type="Proteomes" id="UP000620124"/>
    </source>
</evidence>
<evidence type="ECO:0000256" key="6">
    <source>
        <dbReference type="SAM" id="Phobius"/>
    </source>
</evidence>
<dbReference type="PANTHER" id="PTHR33048">
    <property type="entry name" value="PTH11-LIKE INTEGRAL MEMBRANE PROTEIN (AFU_ORTHOLOGUE AFUA_5G11245)"/>
    <property type="match status" value="1"/>
</dbReference>
<evidence type="ECO:0000256" key="5">
    <source>
        <dbReference type="ARBA" id="ARBA00038359"/>
    </source>
</evidence>
<keyword evidence="3 6" id="KW-1133">Transmembrane helix</keyword>
<dbReference type="AlphaFoldDB" id="A0A8H6XKZ0"/>
<comment type="similarity">
    <text evidence="5">Belongs to the SAT4 family.</text>
</comment>
<protein>
    <recommendedName>
        <fullName evidence="7">Rhodopsin domain-containing protein</fullName>
    </recommendedName>
</protein>
<proteinExistence type="inferred from homology"/>
<reference evidence="8" key="1">
    <citation type="submission" date="2020-05" db="EMBL/GenBank/DDBJ databases">
        <title>Mycena genomes resolve the evolution of fungal bioluminescence.</title>
        <authorList>
            <person name="Tsai I.J."/>
        </authorList>
    </citation>
    <scope>NUCLEOTIDE SEQUENCE</scope>
    <source>
        <strain evidence="8">CCC161011</strain>
    </source>
</reference>
<gene>
    <name evidence="8" type="ORF">MVEN_01825300</name>
</gene>
<feature type="domain" description="Rhodopsin" evidence="7">
    <location>
        <begin position="26"/>
        <end position="190"/>
    </location>
</feature>
<evidence type="ECO:0000256" key="3">
    <source>
        <dbReference type="ARBA" id="ARBA00022989"/>
    </source>
</evidence>